<keyword evidence="2" id="KW-1185">Reference proteome</keyword>
<gene>
    <name evidence="1" type="ORF">CEXT_641911</name>
</gene>
<evidence type="ECO:0000313" key="1">
    <source>
        <dbReference type="EMBL" id="GIX82407.1"/>
    </source>
</evidence>
<proteinExistence type="predicted"/>
<dbReference type="AlphaFoldDB" id="A0AAV4NGD2"/>
<name>A0AAV4NGD2_CAEEX</name>
<accession>A0AAV4NGD2</accession>
<sequence>MFTAPFFTSSQTSHSPCVTFYWVSPETPYIRLPAFMGILSNIKRNGRGNINSERSGRKMEKNSIVFFSVENKMEEKYLPAEKLLTLAKR</sequence>
<comment type="caution">
    <text evidence="1">The sequence shown here is derived from an EMBL/GenBank/DDBJ whole genome shotgun (WGS) entry which is preliminary data.</text>
</comment>
<dbReference type="EMBL" id="BPLR01003234">
    <property type="protein sequence ID" value="GIX82407.1"/>
    <property type="molecule type" value="Genomic_DNA"/>
</dbReference>
<reference evidence="1 2" key="1">
    <citation type="submission" date="2021-06" db="EMBL/GenBank/DDBJ databases">
        <title>Caerostris extrusa draft genome.</title>
        <authorList>
            <person name="Kono N."/>
            <person name="Arakawa K."/>
        </authorList>
    </citation>
    <scope>NUCLEOTIDE SEQUENCE [LARGE SCALE GENOMIC DNA]</scope>
</reference>
<protein>
    <submittedName>
        <fullName evidence="1">Uncharacterized protein</fullName>
    </submittedName>
</protein>
<evidence type="ECO:0000313" key="2">
    <source>
        <dbReference type="Proteomes" id="UP001054945"/>
    </source>
</evidence>
<organism evidence="1 2">
    <name type="scientific">Caerostris extrusa</name>
    <name type="common">Bark spider</name>
    <name type="synonym">Caerostris bankana</name>
    <dbReference type="NCBI Taxonomy" id="172846"/>
    <lineage>
        <taxon>Eukaryota</taxon>
        <taxon>Metazoa</taxon>
        <taxon>Ecdysozoa</taxon>
        <taxon>Arthropoda</taxon>
        <taxon>Chelicerata</taxon>
        <taxon>Arachnida</taxon>
        <taxon>Araneae</taxon>
        <taxon>Araneomorphae</taxon>
        <taxon>Entelegynae</taxon>
        <taxon>Araneoidea</taxon>
        <taxon>Araneidae</taxon>
        <taxon>Caerostris</taxon>
    </lineage>
</organism>
<dbReference type="Proteomes" id="UP001054945">
    <property type="component" value="Unassembled WGS sequence"/>
</dbReference>